<sequence>MELCGTQFFSCRQTSVFPIAARCTALHSVGRVCLVVPRISLTFNHVSVLFRRVRPVSVPVVQFVRSNGSFAAARAVPVAEDVESAEQKERVGKKGFQLLGNKEKKELRAFAHSLGKDINVQQIGKLGITPTVITSISDALEANEIIKVKVLENCSSEQDEIIALLEDSTGAQTVGKIGRTLLLYRASLKKLAATEKKAEKPKRRSRIAMSAGRSTVKSRRSAQ</sequence>
<dbReference type="SMART" id="SM01103">
    <property type="entry name" value="CRS1_YhbY"/>
    <property type="match status" value="1"/>
</dbReference>
<evidence type="ECO:0000256" key="3">
    <source>
        <dbReference type="SAM" id="MobiDB-lite"/>
    </source>
</evidence>
<dbReference type="Proteomes" id="UP000077202">
    <property type="component" value="Unassembled WGS sequence"/>
</dbReference>
<keyword evidence="1 2" id="KW-0694">RNA-binding</keyword>
<evidence type="ECO:0000256" key="1">
    <source>
        <dbReference type="ARBA" id="ARBA00022884"/>
    </source>
</evidence>
<dbReference type="GO" id="GO:0003723">
    <property type="term" value="F:RNA binding"/>
    <property type="evidence" value="ECO:0007669"/>
    <property type="project" value="UniProtKB-UniRule"/>
</dbReference>
<name>A0A176VGP7_MARPO</name>
<dbReference type="SUPFAM" id="SSF75471">
    <property type="entry name" value="YhbY-like"/>
    <property type="match status" value="1"/>
</dbReference>
<evidence type="ECO:0000259" key="4">
    <source>
        <dbReference type="PROSITE" id="PS51295"/>
    </source>
</evidence>
<comment type="caution">
    <text evidence="5">The sequence shown here is derived from an EMBL/GenBank/DDBJ whole genome shotgun (WGS) entry which is preliminary data.</text>
</comment>
<accession>A0A176VGP7</accession>
<protein>
    <recommendedName>
        <fullName evidence="4">CRM domain-containing protein</fullName>
    </recommendedName>
</protein>
<dbReference type="InterPro" id="IPR035920">
    <property type="entry name" value="YhbY-like_sf"/>
</dbReference>
<feature type="domain" description="CRM" evidence="4">
    <location>
        <begin position="97"/>
        <end position="196"/>
    </location>
</feature>
<keyword evidence="6" id="KW-1185">Reference proteome</keyword>
<organism evidence="5 6">
    <name type="scientific">Marchantia polymorpha subsp. ruderalis</name>
    <dbReference type="NCBI Taxonomy" id="1480154"/>
    <lineage>
        <taxon>Eukaryota</taxon>
        <taxon>Viridiplantae</taxon>
        <taxon>Streptophyta</taxon>
        <taxon>Embryophyta</taxon>
        <taxon>Marchantiophyta</taxon>
        <taxon>Marchantiopsida</taxon>
        <taxon>Marchantiidae</taxon>
        <taxon>Marchantiales</taxon>
        <taxon>Marchantiaceae</taxon>
        <taxon>Marchantia</taxon>
    </lineage>
</organism>
<dbReference type="Gene3D" id="3.30.110.60">
    <property type="entry name" value="YhbY-like"/>
    <property type="match status" value="1"/>
</dbReference>
<dbReference type="PANTHER" id="PTHR47714">
    <property type="entry name" value="CRS1/YHBY DOMAIN CONTAINING PROTEIN, EXPRESSED"/>
    <property type="match status" value="1"/>
</dbReference>
<dbReference type="PROSITE" id="PS51295">
    <property type="entry name" value="CRM"/>
    <property type="match status" value="1"/>
</dbReference>
<reference evidence="5" key="1">
    <citation type="submission" date="2016-03" db="EMBL/GenBank/DDBJ databases">
        <title>Mechanisms controlling the formation of the plant cell surface in tip-growing cells are functionally conserved among land plants.</title>
        <authorList>
            <person name="Honkanen S."/>
            <person name="Jones V.A."/>
            <person name="Morieri G."/>
            <person name="Champion C."/>
            <person name="Hetherington A.J."/>
            <person name="Kelly S."/>
            <person name="Saint-Marcoux D."/>
            <person name="Proust H."/>
            <person name="Prescott H."/>
            <person name="Dolan L."/>
        </authorList>
    </citation>
    <scope>NUCLEOTIDE SEQUENCE [LARGE SCALE GENOMIC DNA]</scope>
    <source>
        <tissue evidence="5">Whole gametophyte</tissue>
    </source>
</reference>
<dbReference type="EMBL" id="LVLJ01003709">
    <property type="protein sequence ID" value="OAE20074.1"/>
    <property type="molecule type" value="Genomic_DNA"/>
</dbReference>
<dbReference type="Pfam" id="PF01985">
    <property type="entry name" value="CRS1_YhbY"/>
    <property type="match status" value="1"/>
</dbReference>
<evidence type="ECO:0000313" key="6">
    <source>
        <dbReference type="Proteomes" id="UP000077202"/>
    </source>
</evidence>
<evidence type="ECO:0000313" key="5">
    <source>
        <dbReference type="EMBL" id="OAE20074.1"/>
    </source>
</evidence>
<dbReference type="AlphaFoldDB" id="A0A176VGP7"/>
<dbReference type="GO" id="GO:0009507">
    <property type="term" value="C:chloroplast"/>
    <property type="evidence" value="ECO:0007669"/>
    <property type="project" value="TreeGrafter"/>
</dbReference>
<evidence type="ECO:0000256" key="2">
    <source>
        <dbReference type="PROSITE-ProRule" id="PRU00626"/>
    </source>
</evidence>
<feature type="region of interest" description="Disordered" evidence="3">
    <location>
        <begin position="194"/>
        <end position="223"/>
    </location>
</feature>
<gene>
    <name evidence="5" type="ORF">AXG93_2584s1580</name>
</gene>
<dbReference type="InterPro" id="IPR001890">
    <property type="entry name" value="RNA-binding_CRM"/>
</dbReference>
<dbReference type="PANTHER" id="PTHR47714:SF1">
    <property type="entry name" value="RNA-BINDING CRS1 _ YHBY (CRM) DOMAIN PROTEIN"/>
    <property type="match status" value="1"/>
</dbReference>
<proteinExistence type="predicted"/>